<feature type="coiled-coil region" evidence="3">
    <location>
        <begin position="508"/>
        <end position="535"/>
    </location>
</feature>
<feature type="domain" description="RRM" evidence="5">
    <location>
        <begin position="192"/>
        <end position="271"/>
    </location>
</feature>
<evidence type="ECO:0000256" key="3">
    <source>
        <dbReference type="SAM" id="Coils"/>
    </source>
</evidence>
<feature type="region of interest" description="Disordered" evidence="4">
    <location>
        <begin position="1"/>
        <end position="70"/>
    </location>
</feature>
<feature type="coiled-coil region" evidence="3">
    <location>
        <begin position="353"/>
        <end position="394"/>
    </location>
</feature>
<dbReference type="GO" id="GO:0009897">
    <property type="term" value="C:external side of plasma membrane"/>
    <property type="evidence" value="ECO:0007669"/>
    <property type="project" value="InterPro"/>
</dbReference>
<evidence type="ECO:0000259" key="5">
    <source>
        <dbReference type="PROSITE" id="PS50102"/>
    </source>
</evidence>
<evidence type="ECO:0000313" key="6">
    <source>
        <dbReference type="EMBL" id="GFT90164.1"/>
    </source>
</evidence>
<organism evidence="6 7">
    <name type="scientific">Nephila pilipes</name>
    <name type="common">Giant wood spider</name>
    <name type="synonym">Nephila maculata</name>
    <dbReference type="NCBI Taxonomy" id="299642"/>
    <lineage>
        <taxon>Eukaryota</taxon>
        <taxon>Metazoa</taxon>
        <taxon>Ecdysozoa</taxon>
        <taxon>Arthropoda</taxon>
        <taxon>Chelicerata</taxon>
        <taxon>Arachnida</taxon>
        <taxon>Araneae</taxon>
        <taxon>Araneomorphae</taxon>
        <taxon>Entelegynae</taxon>
        <taxon>Araneoidea</taxon>
        <taxon>Nephilidae</taxon>
        <taxon>Nephila</taxon>
    </lineage>
</organism>
<dbReference type="Gene3D" id="3.30.70.330">
    <property type="match status" value="1"/>
</dbReference>
<keyword evidence="3" id="KW-0175">Coiled coil</keyword>
<dbReference type="PROSITE" id="PS50102">
    <property type="entry name" value="RRM"/>
    <property type="match status" value="1"/>
</dbReference>
<dbReference type="InterPro" id="IPR038876">
    <property type="entry name" value="ENOX"/>
</dbReference>
<dbReference type="EMBL" id="BMAW01024931">
    <property type="protein sequence ID" value="GFT90164.1"/>
    <property type="molecule type" value="Genomic_DNA"/>
</dbReference>
<dbReference type="AlphaFoldDB" id="A0A8X6PX72"/>
<dbReference type="PANTHER" id="PTHR16001:SF4">
    <property type="entry name" value="ECTO-NOX DISULFIDE-THIOL EXCHANGER 1-LIKE PROTEIN"/>
    <property type="match status" value="1"/>
</dbReference>
<dbReference type="Proteomes" id="UP000887013">
    <property type="component" value="Unassembled WGS sequence"/>
</dbReference>
<dbReference type="GO" id="GO:0003723">
    <property type="term" value="F:RNA binding"/>
    <property type="evidence" value="ECO:0007669"/>
    <property type="project" value="UniProtKB-UniRule"/>
</dbReference>
<dbReference type="GO" id="GO:0016491">
    <property type="term" value="F:oxidoreductase activity"/>
    <property type="evidence" value="ECO:0007669"/>
    <property type="project" value="InterPro"/>
</dbReference>
<sequence>MKENNSDFEGELQSSGESSTSHSVQSSNNHLHDTSCNRQNKKHSRSSSNDWNKDTSKRQKTRTKDGNQPYDVLTAAQMTNTLHQRMAVTVSPTPTIMHQPAIDTNPYSNGMELMPSSNLAMVPHPYLGMGTQPSIYGMVPPMDNYYSQQLITNSDIMPKIIPNTLIEISNLVLTPPVPGEIRNRRLKPDGCRTVYVGNLPEKMTEGMVSEIFQRCGNISTIRMNDRHFCHIRFEKMESVEEALLLSGYRIKIKNNDEPAYNGKLHVDYATAHNDQHDFKCRIRQMKREERHLARDTFIPSPPPMPLYSEHEAVSVNEELCNGKTFQKGVTVLMTWFEKGECTRRNSGIFYSMLQNINNNLNRLKIQMVRGEEEARIANEKLDKLTRNIQVELSEMGKVYNAANVKKNWDQFSKNHRKYIKEWEEEMKTFSASLLTKRVEEEMDLDLDENDVEKCNNEEIFILREELSICRKELGICRKELGICRKELDACREELEYSEGLAAERKKTIDKNDEEILRLKQALEKSLEEIREISAKDRLCTDDKQNISLTNSSTQRISDLVNVTESDILIAALISIFLNAHPKGAHIDYICSYLFENHSPINESDARYSLAKFPYLFKEIRTGIGATLQKKWNFIAFKKIGSTGFLRN</sequence>
<comment type="caution">
    <text evidence="6">The sequence shown here is derived from an EMBL/GenBank/DDBJ whole genome shotgun (WGS) entry which is preliminary data.</text>
</comment>
<dbReference type="InterPro" id="IPR012677">
    <property type="entry name" value="Nucleotide-bd_a/b_plait_sf"/>
</dbReference>
<evidence type="ECO:0000313" key="7">
    <source>
        <dbReference type="Proteomes" id="UP000887013"/>
    </source>
</evidence>
<dbReference type="InterPro" id="IPR000504">
    <property type="entry name" value="RRM_dom"/>
</dbReference>
<evidence type="ECO:0000256" key="4">
    <source>
        <dbReference type="SAM" id="MobiDB-lite"/>
    </source>
</evidence>
<dbReference type="Pfam" id="PF00076">
    <property type="entry name" value="RRM_1"/>
    <property type="match status" value="1"/>
</dbReference>
<name>A0A8X6PX72_NEPPI</name>
<reference evidence="6" key="1">
    <citation type="submission" date="2020-08" db="EMBL/GenBank/DDBJ databases">
        <title>Multicomponent nature underlies the extraordinary mechanical properties of spider dragline silk.</title>
        <authorList>
            <person name="Kono N."/>
            <person name="Nakamura H."/>
            <person name="Mori M."/>
            <person name="Yoshida Y."/>
            <person name="Ohtoshi R."/>
            <person name="Malay A.D."/>
            <person name="Moran D.A.P."/>
            <person name="Tomita M."/>
            <person name="Numata K."/>
            <person name="Arakawa K."/>
        </authorList>
    </citation>
    <scope>NUCLEOTIDE SEQUENCE</scope>
</reference>
<dbReference type="SMART" id="SM00360">
    <property type="entry name" value="RRM"/>
    <property type="match status" value="1"/>
</dbReference>
<keyword evidence="7" id="KW-1185">Reference proteome</keyword>
<feature type="non-terminal residue" evidence="6">
    <location>
        <position position="1"/>
    </location>
</feature>
<feature type="compositionally biased region" description="Basic and acidic residues" evidence="4">
    <location>
        <begin position="51"/>
        <end position="65"/>
    </location>
</feature>
<evidence type="ECO:0000256" key="1">
    <source>
        <dbReference type="ARBA" id="ARBA00022884"/>
    </source>
</evidence>
<feature type="compositionally biased region" description="Low complexity" evidence="4">
    <location>
        <begin position="14"/>
        <end position="27"/>
    </location>
</feature>
<dbReference type="GO" id="GO:0007624">
    <property type="term" value="P:ultradian rhythm"/>
    <property type="evidence" value="ECO:0007669"/>
    <property type="project" value="InterPro"/>
</dbReference>
<accession>A0A8X6PX72</accession>
<evidence type="ECO:0000256" key="2">
    <source>
        <dbReference type="PROSITE-ProRule" id="PRU00176"/>
    </source>
</evidence>
<gene>
    <name evidence="6" type="primary">Enox1</name>
    <name evidence="6" type="ORF">NPIL_322451</name>
</gene>
<keyword evidence="1 2" id="KW-0694">RNA-binding</keyword>
<protein>
    <submittedName>
        <fullName evidence="6">Ecto-NOX disulfide-thiol exchanger 1</fullName>
    </submittedName>
</protein>
<feature type="compositionally biased region" description="Acidic residues" evidence="4">
    <location>
        <begin position="1"/>
        <end position="10"/>
    </location>
</feature>
<dbReference type="OrthoDB" id="6437168at2759"/>
<proteinExistence type="predicted"/>
<dbReference type="SUPFAM" id="SSF54928">
    <property type="entry name" value="RNA-binding domain, RBD"/>
    <property type="match status" value="1"/>
</dbReference>
<dbReference type="PANTHER" id="PTHR16001">
    <property type="entry name" value="ECTO-NOX DISULFIDE-THIOL EXCHANGER"/>
    <property type="match status" value="1"/>
</dbReference>
<dbReference type="InterPro" id="IPR035979">
    <property type="entry name" value="RBD_domain_sf"/>
</dbReference>